<feature type="transmembrane region" description="Helical" evidence="1">
    <location>
        <begin position="91"/>
        <end position="114"/>
    </location>
</feature>
<name>E2SBD8_9ACTN</name>
<evidence type="ECO:0000313" key="2">
    <source>
        <dbReference type="EMBL" id="EFQ83684.1"/>
    </source>
</evidence>
<dbReference type="HOGENOM" id="CLU_029195_1_0_11"/>
<protein>
    <recommendedName>
        <fullName evidence="4">PrsW family intramembrane metalloprotease</fullName>
    </recommendedName>
</protein>
<feature type="transmembrane region" description="Helical" evidence="1">
    <location>
        <begin position="60"/>
        <end position="85"/>
    </location>
</feature>
<dbReference type="eggNOG" id="COG2339">
    <property type="taxonomic scope" value="Bacteria"/>
</dbReference>
<dbReference type="STRING" id="585531.HMPREF0063_11347"/>
<comment type="caution">
    <text evidence="2">The sequence shown here is derived from an EMBL/GenBank/DDBJ whole genome shotgun (WGS) entry which is preliminary data.</text>
</comment>
<keyword evidence="1" id="KW-0472">Membrane</keyword>
<dbReference type="PANTHER" id="PTHR36844:SF1">
    <property type="entry name" value="PROTEASE PRSW"/>
    <property type="match status" value="1"/>
</dbReference>
<reference evidence="2" key="1">
    <citation type="submission" date="2010-08" db="EMBL/GenBank/DDBJ databases">
        <authorList>
            <person name="Muzny D."/>
            <person name="Qin X."/>
            <person name="Buhay C."/>
            <person name="Dugan-Rocha S."/>
            <person name="Ding Y."/>
            <person name="Chen G."/>
            <person name="Hawes A."/>
            <person name="Holder M."/>
            <person name="Jhangiani S."/>
            <person name="Johnson A."/>
            <person name="Khan Z."/>
            <person name="Li Z."/>
            <person name="Liu W."/>
            <person name="Liu X."/>
            <person name="Perez L."/>
            <person name="Shen H."/>
            <person name="Wang Q."/>
            <person name="Watt J."/>
            <person name="Xi L."/>
            <person name="Xin Y."/>
            <person name="Zhou J."/>
            <person name="Deng J."/>
            <person name="Jiang H."/>
            <person name="Liu Y."/>
            <person name="Qu J."/>
            <person name="Song X.-Z."/>
            <person name="Zhang L."/>
            <person name="Villasana D."/>
            <person name="Johnson A."/>
            <person name="Liu J."/>
            <person name="Liyanage D."/>
            <person name="Lorensuhewa L."/>
            <person name="Robinson T."/>
            <person name="Song A."/>
            <person name="Song B.-B."/>
            <person name="Dinh H."/>
            <person name="Thornton R."/>
            <person name="Coyle M."/>
            <person name="Francisco L."/>
            <person name="Jackson L."/>
            <person name="Javaid M."/>
            <person name="Korchina V."/>
            <person name="Kovar C."/>
            <person name="Mata R."/>
            <person name="Mathew T."/>
            <person name="Ngo R."/>
            <person name="Nguyen L."/>
            <person name="Nguyen N."/>
            <person name="Okwuonu G."/>
            <person name="Ongeri F."/>
            <person name="Pham C."/>
            <person name="Simmons D."/>
            <person name="Wilczek-Boney K."/>
            <person name="Hale W."/>
            <person name="Jakkamsetti A."/>
            <person name="Pham P."/>
            <person name="Ruth R."/>
            <person name="San Lucas F."/>
            <person name="Warren J."/>
            <person name="Zhang J."/>
            <person name="Zhao Z."/>
            <person name="Zhou C."/>
            <person name="Zhu D."/>
            <person name="Lee S."/>
            <person name="Bess C."/>
            <person name="Blankenburg K."/>
            <person name="Forbes L."/>
            <person name="Fu Q."/>
            <person name="Gubbala S."/>
            <person name="Hirani K."/>
            <person name="Jayaseelan J.C."/>
            <person name="Lara F."/>
            <person name="Munidasa M."/>
            <person name="Palculict T."/>
            <person name="Patil S."/>
            <person name="Pu L.-L."/>
            <person name="Saada N."/>
            <person name="Tang L."/>
            <person name="Weissenberger G."/>
            <person name="Zhu Y."/>
            <person name="Hemphill L."/>
            <person name="Shang Y."/>
            <person name="Youmans B."/>
            <person name="Ayvaz T."/>
            <person name="Ross M."/>
            <person name="Santibanez J."/>
            <person name="Aqrawi P."/>
            <person name="Gross S."/>
            <person name="Joshi V."/>
            <person name="Fowler G."/>
            <person name="Nazareth L."/>
            <person name="Reid J."/>
            <person name="Worley K."/>
            <person name="Petrosino J."/>
            <person name="Highlander S."/>
            <person name="Gibbs R."/>
        </authorList>
    </citation>
    <scope>NUCLEOTIDE SEQUENCE [LARGE SCALE GENOMIC DNA]</scope>
    <source>
        <strain evidence="2">DSM 15272</strain>
    </source>
</reference>
<feature type="transmembrane region" description="Helical" evidence="1">
    <location>
        <begin position="203"/>
        <end position="220"/>
    </location>
</feature>
<keyword evidence="1" id="KW-1133">Transmembrane helix</keyword>
<dbReference type="GO" id="GO:0008233">
    <property type="term" value="F:peptidase activity"/>
    <property type="evidence" value="ECO:0007669"/>
    <property type="project" value="InterPro"/>
</dbReference>
<gene>
    <name evidence="2" type="ORF">HMPREF0063_11347</name>
</gene>
<feature type="transmembrane region" description="Helical" evidence="1">
    <location>
        <begin position="28"/>
        <end position="48"/>
    </location>
</feature>
<evidence type="ECO:0000313" key="3">
    <source>
        <dbReference type="Proteomes" id="UP000003111"/>
    </source>
</evidence>
<keyword evidence="1" id="KW-0812">Transmembrane</keyword>
<evidence type="ECO:0008006" key="4">
    <source>
        <dbReference type="Google" id="ProtNLM"/>
    </source>
</evidence>
<keyword evidence="3" id="KW-1185">Reference proteome</keyword>
<dbReference type="AlphaFoldDB" id="E2SBD8"/>
<organism evidence="2 3">
    <name type="scientific">Aeromicrobium marinum DSM 15272</name>
    <dbReference type="NCBI Taxonomy" id="585531"/>
    <lineage>
        <taxon>Bacteria</taxon>
        <taxon>Bacillati</taxon>
        <taxon>Actinomycetota</taxon>
        <taxon>Actinomycetes</taxon>
        <taxon>Propionibacteriales</taxon>
        <taxon>Nocardioidaceae</taxon>
        <taxon>Aeromicrobium</taxon>
    </lineage>
</organism>
<feature type="transmembrane region" description="Helical" evidence="1">
    <location>
        <begin position="126"/>
        <end position="148"/>
    </location>
</feature>
<dbReference type="InterPro" id="IPR026898">
    <property type="entry name" value="PrsW"/>
</dbReference>
<sequence length="365" mass="39645">MMFTVVAVSGAVGVGVLSSQAGDARGAGLAVGLALIPVPLVWWLYWWLDRYEPEPRRYKFAAFVWGGVFAVAISIGLEVWAATAWDLSDDVVASFVAPVVEESAKGLFFLLTFLRARRVLDGFVDGLVYAGLVGLGFAFVENIGYYAISYLGSPDLLVDGADGATTTFVVRGLFSPLAHPLFTSAIGISFGLAVLCRSRWVRVLVVTAGWAGAVLMHGLWNASVTFGGGVGFVVVYLALSVLLAGLAVVTVIIRSRQVRVLERSLSYMAQRGWIHPAELPYLSRFGYRRQARRHARREAGREAARVVRRYQRLGTEMAFVHDAVMTGRPVPAGVERTRALLAAMDDLRPDLVLPPAIRPLAAHRS</sequence>
<dbReference type="PANTHER" id="PTHR36844">
    <property type="entry name" value="PROTEASE PRSW"/>
    <property type="match status" value="1"/>
</dbReference>
<dbReference type="EMBL" id="ACLF03000004">
    <property type="protein sequence ID" value="EFQ83684.1"/>
    <property type="molecule type" value="Genomic_DNA"/>
</dbReference>
<feature type="transmembrane region" description="Helical" evidence="1">
    <location>
        <begin position="177"/>
        <end position="196"/>
    </location>
</feature>
<dbReference type="Proteomes" id="UP000003111">
    <property type="component" value="Unassembled WGS sequence"/>
</dbReference>
<evidence type="ECO:0000256" key="1">
    <source>
        <dbReference type="SAM" id="Phobius"/>
    </source>
</evidence>
<dbReference type="Pfam" id="PF13367">
    <property type="entry name" value="PrsW-protease"/>
    <property type="match status" value="1"/>
</dbReference>
<feature type="transmembrane region" description="Helical" evidence="1">
    <location>
        <begin position="226"/>
        <end position="253"/>
    </location>
</feature>
<proteinExistence type="predicted"/>
<accession>E2SBD8</accession>